<feature type="transmembrane region" description="Helical" evidence="1">
    <location>
        <begin position="387"/>
        <end position="408"/>
    </location>
</feature>
<evidence type="ECO:0000313" key="2">
    <source>
        <dbReference type="EMBL" id="MDO1447221.1"/>
    </source>
</evidence>
<dbReference type="Proteomes" id="UP001168528">
    <property type="component" value="Unassembled WGS sequence"/>
</dbReference>
<name>A0ABT8R6D5_9BACT</name>
<evidence type="ECO:0000256" key="1">
    <source>
        <dbReference type="SAM" id="Phobius"/>
    </source>
</evidence>
<organism evidence="2 3">
    <name type="scientific">Rhodocytophaga aerolata</name>
    <dbReference type="NCBI Taxonomy" id="455078"/>
    <lineage>
        <taxon>Bacteria</taxon>
        <taxon>Pseudomonadati</taxon>
        <taxon>Bacteroidota</taxon>
        <taxon>Cytophagia</taxon>
        <taxon>Cytophagales</taxon>
        <taxon>Rhodocytophagaceae</taxon>
        <taxon>Rhodocytophaga</taxon>
    </lineage>
</organism>
<accession>A0ABT8R6D5</accession>
<gene>
    <name evidence="2" type="ORF">Q0590_13205</name>
</gene>
<comment type="caution">
    <text evidence="2">The sequence shown here is derived from an EMBL/GenBank/DDBJ whole genome shotgun (WGS) entry which is preliminary data.</text>
</comment>
<proteinExistence type="predicted"/>
<dbReference type="EMBL" id="JAUKPO010000006">
    <property type="protein sequence ID" value="MDO1447221.1"/>
    <property type="molecule type" value="Genomic_DNA"/>
</dbReference>
<keyword evidence="1" id="KW-0812">Transmembrane</keyword>
<sequence>MIKRIIPIICFFWLSIQAGIAQNFMYQAQLDTIVEDGFYRITISPQIAGYLKAGLSDIRLYNKDLQEVPYLMQQEQPVQYKKLFREYEIVSKISKPKSGTSLILRNASRSKINNIHLIIQNTNATKKAQLSGSHDANEWYSIDDGFILYPVKNQSATSEIKALEFPLSEYEYYKLDIQDSLSAPINIIKAGYYDTHAENGKYTPLEELKFIQKDSAALKQTFVYIHLKQPALVDKLELAITAPTYYLRPVEVNIPTITIDKRKRQKTFYETVAYTTLKSSADKTIFPKSFHAKDFYLLIQNEDNTPLQIADVKAYQLNRYLVAFLKKGEAYQIKFGNDNLQAPQYDLAYFTDKLPETIPVIQVKSILPVSSSATASDSDSTFFTNKWLIWAAIALVIVLLSFLSFRMVKDMKSNQQ</sequence>
<keyword evidence="1" id="KW-0472">Membrane</keyword>
<reference evidence="2" key="1">
    <citation type="submission" date="2023-07" db="EMBL/GenBank/DDBJ databases">
        <title>The genome sequence of Rhodocytophaga aerolata KACC 12507.</title>
        <authorList>
            <person name="Zhang X."/>
        </authorList>
    </citation>
    <scope>NUCLEOTIDE SEQUENCE</scope>
    <source>
        <strain evidence="2">KACC 12507</strain>
    </source>
</reference>
<evidence type="ECO:0000313" key="3">
    <source>
        <dbReference type="Proteomes" id="UP001168528"/>
    </source>
</evidence>
<keyword evidence="3" id="KW-1185">Reference proteome</keyword>
<keyword evidence="1" id="KW-1133">Transmembrane helix</keyword>
<dbReference type="RefSeq" id="WP_302038022.1">
    <property type="nucleotide sequence ID" value="NZ_JAUKPO010000006.1"/>
</dbReference>
<evidence type="ECO:0008006" key="4">
    <source>
        <dbReference type="Google" id="ProtNLM"/>
    </source>
</evidence>
<protein>
    <recommendedName>
        <fullName evidence="4">DUF3999 domain-containing protein</fullName>
    </recommendedName>
</protein>